<dbReference type="AlphaFoldDB" id="A0A8H5D743"/>
<evidence type="ECO:0008006" key="4">
    <source>
        <dbReference type="Google" id="ProtNLM"/>
    </source>
</evidence>
<feature type="signal peptide" evidence="1">
    <location>
        <begin position="1"/>
        <end position="19"/>
    </location>
</feature>
<evidence type="ECO:0000313" key="2">
    <source>
        <dbReference type="EMBL" id="KAF5354887.1"/>
    </source>
</evidence>
<evidence type="ECO:0000256" key="1">
    <source>
        <dbReference type="SAM" id="SignalP"/>
    </source>
</evidence>
<accession>A0A8H5D743</accession>
<dbReference type="SUPFAM" id="SSF52047">
    <property type="entry name" value="RNI-like"/>
    <property type="match status" value="1"/>
</dbReference>
<keyword evidence="1" id="KW-0732">Signal</keyword>
<dbReference type="Gene3D" id="3.80.10.10">
    <property type="entry name" value="Ribonuclease Inhibitor"/>
    <property type="match status" value="1"/>
</dbReference>
<keyword evidence="3" id="KW-1185">Reference proteome</keyword>
<comment type="caution">
    <text evidence="2">The sequence shown here is derived from an EMBL/GenBank/DDBJ whole genome shotgun (WGS) entry which is preliminary data.</text>
</comment>
<dbReference type="EMBL" id="JAACJO010000008">
    <property type="protein sequence ID" value="KAF5354887.1"/>
    <property type="molecule type" value="Genomic_DNA"/>
</dbReference>
<gene>
    <name evidence="2" type="ORF">D9756_005307</name>
</gene>
<sequence length="420" mass="47714">MAPLLLCLVCSSWRDIVLQSASLWSKITIDITDLLPKPATGSQHPVSPVTKFLGHSRNWPLSIRLTANLISLFDQSDWKVQLDTIFGRVHSRTRELNLSSPWLSNYFHTFHSDIQFPQLDSIRVTAFGGPLFDTLPKPLTAFAHSTLLRKLDYAAYISYETALNLAVPWEQLTHITLTDVDFASWIYIFPRCTNMQSGSFVISGSPLPSPKPYAEITFPSLTYLAIHNMQSSRSPLSLEGYSFPNLRELMLEWNLSGFDTKFLSTIKHLQKLIISSPERHFVNMADVLSIFGLTPFVAHLHLLHDCCSSELFEALTYHAYQQRPLLPYLRVLEVEKPPWSAIHSEEAMVSLKKMLSSRRWIFPSSKIMQLEILQMTTGVYDPVVVRETLQQLVATGLQLKYDPATTAMERRGGCQKLSNQ</sequence>
<evidence type="ECO:0000313" key="3">
    <source>
        <dbReference type="Proteomes" id="UP000559027"/>
    </source>
</evidence>
<dbReference type="Proteomes" id="UP000559027">
    <property type="component" value="Unassembled WGS sequence"/>
</dbReference>
<name>A0A8H5D743_9AGAR</name>
<reference evidence="2 3" key="1">
    <citation type="journal article" date="2020" name="ISME J.">
        <title>Uncovering the hidden diversity of litter-decomposition mechanisms in mushroom-forming fungi.</title>
        <authorList>
            <person name="Floudas D."/>
            <person name="Bentzer J."/>
            <person name="Ahren D."/>
            <person name="Johansson T."/>
            <person name="Persson P."/>
            <person name="Tunlid A."/>
        </authorList>
    </citation>
    <scope>NUCLEOTIDE SEQUENCE [LARGE SCALE GENOMIC DNA]</scope>
    <source>
        <strain evidence="2 3">CBS 146.42</strain>
    </source>
</reference>
<proteinExistence type="predicted"/>
<dbReference type="InterPro" id="IPR032675">
    <property type="entry name" value="LRR_dom_sf"/>
</dbReference>
<dbReference type="OrthoDB" id="2269034at2759"/>
<protein>
    <recommendedName>
        <fullName evidence="4">F-box domain-containing protein</fullName>
    </recommendedName>
</protein>
<organism evidence="2 3">
    <name type="scientific">Leucocoprinus leucothites</name>
    <dbReference type="NCBI Taxonomy" id="201217"/>
    <lineage>
        <taxon>Eukaryota</taxon>
        <taxon>Fungi</taxon>
        <taxon>Dikarya</taxon>
        <taxon>Basidiomycota</taxon>
        <taxon>Agaricomycotina</taxon>
        <taxon>Agaricomycetes</taxon>
        <taxon>Agaricomycetidae</taxon>
        <taxon>Agaricales</taxon>
        <taxon>Agaricineae</taxon>
        <taxon>Agaricaceae</taxon>
        <taxon>Leucocoprinus</taxon>
    </lineage>
</organism>
<feature type="chain" id="PRO_5034033560" description="F-box domain-containing protein" evidence="1">
    <location>
        <begin position="20"/>
        <end position="420"/>
    </location>
</feature>